<dbReference type="Pfam" id="PF00096">
    <property type="entry name" value="zf-C2H2"/>
    <property type="match status" value="2"/>
</dbReference>
<evidence type="ECO:0000259" key="2">
    <source>
        <dbReference type="PROSITE" id="PS50157"/>
    </source>
</evidence>
<dbReference type="InterPro" id="IPR013087">
    <property type="entry name" value="Znf_C2H2_type"/>
</dbReference>
<dbReference type="EMBL" id="MK500377">
    <property type="protein sequence ID" value="QBK88171.1"/>
    <property type="molecule type" value="Genomic_DNA"/>
</dbReference>
<proteinExistence type="predicted"/>
<accession>A0A481YZ26</accession>
<organism evidence="3">
    <name type="scientific">Marseillevirus LCMAC202</name>
    <dbReference type="NCBI Taxonomy" id="2506606"/>
    <lineage>
        <taxon>Viruses</taxon>
        <taxon>Varidnaviria</taxon>
        <taxon>Bamfordvirae</taxon>
        <taxon>Nucleocytoviricota</taxon>
        <taxon>Megaviricetes</taxon>
        <taxon>Pimascovirales</taxon>
        <taxon>Pimascovirales incertae sedis</taxon>
        <taxon>Marseilleviridae</taxon>
    </lineage>
</organism>
<evidence type="ECO:0000313" key="3">
    <source>
        <dbReference type="EMBL" id="QBK88171.1"/>
    </source>
</evidence>
<dbReference type="Gene3D" id="3.30.160.60">
    <property type="entry name" value="Classic Zinc Finger"/>
    <property type="match status" value="1"/>
</dbReference>
<keyword evidence="1" id="KW-0863">Zinc-finger</keyword>
<name>A0A481YZ26_9VIRU</name>
<feature type="domain" description="C2H2-type" evidence="2">
    <location>
        <begin position="39"/>
        <end position="58"/>
    </location>
</feature>
<dbReference type="GO" id="GO:0008270">
    <property type="term" value="F:zinc ion binding"/>
    <property type="evidence" value="ECO:0007669"/>
    <property type="project" value="UniProtKB-KW"/>
</dbReference>
<gene>
    <name evidence="3" type="ORF">LCMAC202_05330</name>
</gene>
<protein>
    <recommendedName>
        <fullName evidence="2">C2H2-type domain-containing protein</fullName>
    </recommendedName>
</protein>
<evidence type="ECO:0000256" key="1">
    <source>
        <dbReference type="PROSITE-ProRule" id="PRU00042"/>
    </source>
</evidence>
<reference evidence="3" key="1">
    <citation type="journal article" date="2019" name="MBio">
        <title>Virus Genomes from Deep Sea Sediments Expand the Ocean Megavirome and Support Independent Origins of Viral Gigantism.</title>
        <authorList>
            <person name="Backstrom D."/>
            <person name="Yutin N."/>
            <person name="Jorgensen S.L."/>
            <person name="Dharamshi J."/>
            <person name="Homa F."/>
            <person name="Zaremba-Niedwiedzka K."/>
            <person name="Spang A."/>
            <person name="Wolf Y.I."/>
            <person name="Koonin E.V."/>
            <person name="Ettema T.J."/>
        </authorList>
    </citation>
    <scope>NUCLEOTIDE SEQUENCE</scope>
</reference>
<feature type="domain" description="C2H2-type" evidence="2">
    <location>
        <begin position="4"/>
        <end position="25"/>
    </location>
</feature>
<sequence>MSSVNCEYCGTNFVKKCNLYKHQRTAKYCLRIQGTKERYSCTFCERDFSRSDALKRHQIGCSARDVRDKLRDEQNTQLLDMIAQLQRTIEHLSQNQGTGNTVNRNNVVLQNMAPITDEDIQEHLEHLTLNFIQDGAKGYADFAGKYPFKDRLLCTDRARKKLKYKDGNGEVIEDGGGAKLAQRFFQVIAPRNEEIINTEYRALHEQVQQIATDGTAYRADLTGLLTKATKLQSLLISCQEAARGEENELTKEFVHHLTNML</sequence>
<dbReference type="InterPro" id="IPR036236">
    <property type="entry name" value="Znf_C2H2_sf"/>
</dbReference>
<keyword evidence="1" id="KW-0862">Zinc</keyword>
<dbReference type="SUPFAM" id="SSF57667">
    <property type="entry name" value="beta-beta-alpha zinc fingers"/>
    <property type="match status" value="1"/>
</dbReference>
<keyword evidence="1" id="KW-0479">Metal-binding</keyword>
<dbReference type="PROSITE" id="PS50157">
    <property type="entry name" value="ZINC_FINGER_C2H2_2"/>
    <property type="match status" value="2"/>
</dbReference>